<dbReference type="InterPro" id="IPR050511">
    <property type="entry name" value="AMPK_gamma/SDS23_families"/>
</dbReference>
<comment type="caution">
    <text evidence="6">The sequence shown here is derived from an EMBL/GenBank/DDBJ whole genome shotgun (WGS) entry which is preliminary data.</text>
</comment>
<dbReference type="PANTHER" id="PTHR13780">
    <property type="entry name" value="AMP-ACTIVATED PROTEIN KINASE, GAMMA REGULATORY SUBUNIT"/>
    <property type="match status" value="1"/>
</dbReference>
<dbReference type="OrthoDB" id="449052at2759"/>
<dbReference type="AlphaFoldDB" id="A0A9P5QBD6"/>
<name>A0A9P5QBD6_9AGAR</name>
<dbReference type="SMART" id="SM00116">
    <property type="entry name" value="CBS"/>
    <property type="match status" value="3"/>
</dbReference>
<dbReference type="Pfam" id="PF00571">
    <property type="entry name" value="CBS"/>
    <property type="match status" value="2"/>
</dbReference>
<proteinExistence type="predicted"/>
<evidence type="ECO:0000256" key="2">
    <source>
        <dbReference type="ARBA" id="ARBA00023122"/>
    </source>
</evidence>
<feature type="region of interest" description="Disordered" evidence="4">
    <location>
        <begin position="378"/>
        <end position="437"/>
    </location>
</feature>
<organism evidence="6 7">
    <name type="scientific">Rhodocollybia butyracea</name>
    <dbReference type="NCBI Taxonomy" id="206335"/>
    <lineage>
        <taxon>Eukaryota</taxon>
        <taxon>Fungi</taxon>
        <taxon>Dikarya</taxon>
        <taxon>Basidiomycota</taxon>
        <taxon>Agaricomycotina</taxon>
        <taxon>Agaricomycetes</taxon>
        <taxon>Agaricomycetidae</taxon>
        <taxon>Agaricales</taxon>
        <taxon>Marasmiineae</taxon>
        <taxon>Omphalotaceae</taxon>
        <taxon>Rhodocollybia</taxon>
    </lineage>
</organism>
<reference evidence="6" key="1">
    <citation type="submission" date="2020-11" db="EMBL/GenBank/DDBJ databases">
        <authorList>
            <consortium name="DOE Joint Genome Institute"/>
            <person name="Ahrendt S."/>
            <person name="Riley R."/>
            <person name="Andreopoulos W."/>
            <person name="Labutti K."/>
            <person name="Pangilinan J."/>
            <person name="Ruiz-Duenas F.J."/>
            <person name="Barrasa J.M."/>
            <person name="Sanchez-Garcia M."/>
            <person name="Camarero S."/>
            <person name="Miyauchi S."/>
            <person name="Serrano A."/>
            <person name="Linde D."/>
            <person name="Babiker R."/>
            <person name="Drula E."/>
            <person name="Ayuso-Fernandez I."/>
            <person name="Pacheco R."/>
            <person name="Padilla G."/>
            <person name="Ferreira P."/>
            <person name="Barriuso J."/>
            <person name="Kellner H."/>
            <person name="Castanera R."/>
            <person name="Alfaro M."/>
            <person name="Ramirez L."/>
            <person name="Pisabarro A.G."/>
            <person name="Kuo A."/>
            <person name="Tritt A."/>
            <person name="Lipzen A."/>
            <person name="He G."/>
            <person name="Yan M."/>
            <person name="Ng V."/>
            <person name="Cullen D."/>
            <person name="Martin F."/>
            <person name="Rosso M.-N."/>
            <person name="Henrissat B."/>
            <person name="Hibbett D."/>
            <person name="Martinez A.T."/>
            <person name="Grigoriev I.V."/>
        </authorList>
    </citation>
    <scope>NUCLEOTIDE SEQUENCE</scope>
    <source>
        <strain evidence="6">AH 40177</strain>
    </source>
</reference>
<dbReference type="PANTHER" id="PTHR13780:SF36">
    <property type="entry name" value="CBS DOMAIN-CONTAINING PROTEIN"/>
    <property type="match status" value="1"/>
</dbReference>
<evidence type="ECO:0000259" key="5">
    <source>
        <dbReference type="PROSITE" id="PS51371"/>
    </source>
</evidence>
<dbReference type="GO" id="GO:0004865">
    <property type="term" value="F:protein serine/threonine phosphatase inhibitor activity"/>
    <property type="evidence" value="ECO:0007669"/>
    <property type="project" value="TreeGrafter"/>
</dbReference>
<evidence type="ECO:0000313" key="7">
    <source>
        <dbReference type="Proteomes" id="UP000772434"/>
    </source>
</evidence>
<evidence type="ECO:0000256" key="1">
    <source>
        <dbReference type="ARBA" id="ARBA00022737"/>
    </source>
</evidence>
<dbReference type="InterPro" id="IPR046342">
    <property type="entry name" value="CBS_dom_sf"/>
</dbReference>
<dbReference type="Gene3D" id="3.10.580.10">
    <property type="entry name" value="CBS-domain"/>
    <property type="match status" value="2"/>
</dbReference>
<keyword evidence="7" id="KW-1185">Reference proteome</keyword>
<evidence type="ECO:0000256" key="3">
    <source>
        <dbReference type="PROSITE-ProRule" id="PRU00703"/>
    </source>
</evidence>
<dbReference type="GO" id="GO:0042149">
    <property type="term" value="P:cellular response to glucose starvation"/>
    <property type="evidence" value="ECO:0007669"/>
    <property type="project" value="TreeGrafter"/>
</dbReference>
<gene>
    <name evidence="6" type="ORF">BDP27DRAFT_1310252</name>
</gene>
<evidence type="ECO:0000256" key="4">
    <source>
        <dbReference type="SAM" id="MobiDB-lite"/>
    </source>
</evidence>
<dbReference type="PROSITE" id="PS51371">
    <property type="entry name" value="CBS"/>
    <property type="match status" value="1"/>
</dbReference>
<protein>
    <recommendedName>
        <fullName evidence="5">CBS domain-containing protein</fullName>
    </recommendedName>
</protein>
<accession>A0A9P5QBD6</accession>
<dbReference type="SUPFAM" id="SSF54631">
    <property type="entry name" value="CBS-domain pair"/>
    <property type="match status" value="2"/>
</dbReference>
<dbReference type="EMBL" id="JADNRY010000001">
    <property type="protein sequence ID" value="KAF9078834.1"/>
    <property type="molecule type" value="Genomic_DNA"/>
</dbReference>
<dbReference type="Proteomes" id="UP000772434">
    <property type="component" value="Unassembled WGS sequence"/>
</dbReference>
<dbReference type="InterPro" id="IPR000644">
    <property type="entry name" value="CBS_dom"/>
</dbReference>
<keyword evidence="2 3" id="KW-0129">CBS domain</keyword>
<keyword evidence="1" id="KW-0677">Repeat</keyword>
<sequence length="437" mass="46983">MAHNRRLSQSLTLSPDPPTMNFTVPNDSKIWMTHWTTAFARDIIDSRIVAVDAQTSVEDACEILLSSEDISCLAIKSGDHSVSGLLDFSDVNAFLTLAATKHTFSPEELQDKPQVDDIFTAARAGHVPVSIVSNLSEKNALQTLPYNATIVSLLDSFAQGAHRVLIHSNSSSSGQEDFLGIVSDRRLLAWFLSFAQQSEFESLRTYLSNPLSSFTDSLPSLNLFTAVVAALSTAPVLEAMKLMSEEGVSSIAVLEEEGGTLLSAVSVTDIGKIVVPSQSNQILAMPLQHFISLVKGPDGSTDGADKMPVYSVFSTSTMLYTMQKILATNAHRVFVTQESAESSPILTPLSSGNLAGVVSVVDILSLFARLANVQHVDPTMQRHRRASSVSSQASSRSDHSRSSSRTGIRRALSAKTSHSNHKPPSVTSPTIGDSIKL</sequence>
<evidence type="ECO:0000313" key="6">
    <source>
        <dbReference type="EMBL" id="KAF9078834.1"/>
    </source>
</evidence>
<feature type="domain" description="CBS" evidence="5">
    <location>
        <begin position="223"/>
        <end position="282"/>
    </location>
</feature>